<sequence length="545" mass="61295">MAAVEECGGDKVLEITDDHEKDSFLVMNEMRSFDELCDVTLKVNGREIRAHRVILAACSPYFRAMLTTGFVESNLGTISLQDCDENVVEKLVEFLYTCKLTITDSNVESMLRAAALFQLPLVVEECSNFLETLVRVENCLGIQSLAMQYSLNQLESKVSSFISWNFIDVSRENEFVLIPAEQLSKIVGSDRLHVKMEEDIYEAVIRWYKYDREERIRFQGIFELVRFPCMGKEFLMNIVLKDELVLAVDNWKKLIEEVINDLASPSSNKKKLALRRKSPNVLYLIGELSSRIETFDLENGICRPVTGMAPTTGTAVVVNEELYVVLGGGTRVEKYDAKLNSWYQIGNGTKENDCAVCESMGSIYVVGGGKRAKSFNLATRTWNQLPSMSMRRSCHRAVGVLGKVYAIGGVTIPGDLAVASVECFNPASNRWEKVEPMKKERFRHESAVMKNKIFVIGGLDGHKAPLKSAEVFHPATNSWNFITSTNYPRRDFGLGVIQDMMFVFGGGGTSTIESYNSNSDEWRIVGSLATRWNTFRCVLCPLFTI</sequence>
<dbReference type="SMART" id="SM00612">
    <property type="entry name" value="Kelch"/>
    <property type="match status" value="4"/>
</dbReference>
<keyword evidence="3" id="KW-0677">Repeat</keyword>
<comment type="pathway">
    <text evidence="1">Protein modification; protein ubiquitination.</text>
</comment>
<dbReference type="PANTHER" id="PTHR24412:SF451">
    <property type="entry name" value="KELCH-LIKE PROTEIN 20"/>
    <property type="match status" value="1"/>
</dbReference>
<evidence type="ECO:0000313" key="7">
    <source>
        <dbReference type="Proteomes" id="UP001159405"/>
    </source>
</evidence>
<dbReference type="Gene3D" id="3.30.710.10">
    <property type="entry name" value="Potassium Channel Kv1.1, Chain A"/>
    <property type="match status" value="1"/>
</dbReference>
<evidence type="ECO:0000256" key="1">
    <source>
        <dbReference type="ARBA" id="ARBA00004906"/>
    </source>
</evidence>
<organism evidence="6 7">
    <name type="scientific">Porites lobata</name>
    <dbReference type="NCBI Taxonomy" id="104759"/>
    <lineage>
        <taxon>Eukaryota</taxon>
        <taxon>Metazoa</taxon>
        <taxon>Cnidaria</taxon>
        <taxon>Anthozoa</taxon>
        <taxon>Hexacorallia</taxon>
        <taxon>Scleractinia</taxon>
        <taxon>Fungiina</taxon>
        <taxon>Poritidae</taxon>
        <taxon>Porites</taxon>
    </lineage>
</organism>
<dbReference type="InterPro" id="IPR015915">
    <property type="entry name" value="Kelch-typ_b-propeller"/>
</dbReference>
<protein>
    <recommendedName>
        <fullName evidence="5">BTB domain-containing protein</fullName>
    </recommendedName>
</protein>
<evidence type="ECO:0000256" key="4">
    <source>
        <dbReference type="ARBA" id="ARBA00022786"/>
    </source>
</evidence>
<dbReference type="Proteomes" id="UP001159405">
    <property type="component" value="Unassembled WGS sequence"/>
</dbReference>
<dbReference type="Pfam" id="PF24681">
    <property type="entry name" value="Kelch_KLHDC2_KLHL20_DRC7"/>
    <property type="match status" value="1"/>
</dbReference>
<dbReference type="EMBL" id="CALNXK010000048">
    <property type="protein sequence ID" value="CAH3130897.1"/>
    <property type="molecule type" value="Genomic_DNA"/>
</dbReference>
<keyword evidence="2" id="KW-0880">Kelch repeat</keyword>
<feature type="domain" description="BTB" evidence="5">
    <location>
        <begin position="37"/>
        <end position="104"/>
    </location>
</feature>
<reference evidence="6 7" key="1">
    <citation type="submission" date="2022-05" db="EMBL/GenBank/DDBJ databases">
        <authorList>
            <consortium name="Genoscope - CEA"/>
            <person name="William W."/>
        </authorList>
    </citation>
    <scope>NUCLEOTIDE SEQUENCE [LARGE SCALE GENOMIC DNA]</scope>
</reference>
<dbReference type="SMART" id="SM00225">
    <property type="entry name" value="BTB"/>
    <property type="match status" value="1"/>
</dbReference>
<dbReference type="InterPro" id="IPR011705">
    <property type="entry name" value="BACK"/>
</dbReference>
<keyword evidence="4" id="KW-0833">Ubl conjugation pathway</keyword>
<dbReference type="PANTHER" id="PTHR24412">
    <property type="entry name" value="KELCH PROTEIN"/>
    <property type="match status" value="1"/>
</dbReference>
<dbReference type="Gene3D" id="1.25.40.420">
    <property type="match status" value="1"/>
</dbReference>
<keyword evidence="7" id="KW-1185">Reference proteome</keyword>
<comment type="caution">
    <text evidence="6">The sequence shown here is derived from an EMBL/GenBank/DDBJ whole genome shotgun (WGS) entry which is preliminary data.</text>
</comment>
<dbReference type="SMART" id="SM00875">
    <property type="entry name" value="BACK"/>
    <property type="match status" value="1"/>
</dbReference>
<gene>
    <name evidence="6" type="ORF">PLOB_00034862</name>
</gene>
<evidence type="ECO:0000313" key="6">
    <source>
        <dbReference type="EMBL" id="CAH3130897.1"/>
    </source>
</evidence>
<dbReference type="InterPro" id="IPR011333">
    <property type="entry name" value="SKP1/BTB/POZ_sf"/>
</dbReference>
<dbReference type="InterPro" id="IPR017096">
    <property type="entry name" value="BTB-kelch_protein"/>
</dbReference>
<name>A0ABN8P2S7_9CNID</name>
<dbReference type="SUPFAM" id="SSF117281">
    <property type="entry name" value="Kelch motif"/>
    <property type="match status" value="2"/>
</dbReference>
<dbReference type="Pfam" id="PF00651">
    <property type="entry name" value="BTB"/>
    <property type="match status" value="1"/>
</dbReference>
<dbReference type="PIRSF" id="PIRSF037037">
    <property type="entry name" value="Kelch-like_protein_gigaxonin"/>
    <property type="match status" value="1"/>
</dbReference>
<dbReference type="Gene3D" id="2.120.10.80">
    <property type="entry name" value="Kelch-type beta propeller"/>
    <property type="match status" value="1"/>
</dbReference>
<dbReference type="InterPro" id="IPR006652">
    <property type="entry name" value="Kelch_1"/>
</dbReference>
<accession>A0ABN8P2S7</accession>
<dbReference type="Pfam" id="PF07707">
    <property type="entry name" value="BACK"/>
    <property type="match status" value="1"/>
</dbReference>
<evidence type="ECO:0000259" key="5">
    <source>
        <dbReference type="PROSITE" id="PS50097"/>
    </source>
</evidence>
<proteinExistence type="predicted"/>
<dbReference type="PROSITE" id="PS50097">
    <property type="entry name" value="BTB"/>
    <property type="match status" value="1"/>
</dbReference>
<dbReference type="InterPro" id="IPR000210">
    <property type="entry name" value="BTB/POZ_dom"/>
</dbReference>
<evidence type="ECO:0000256" key="2">
    <source>
        <dbReference type="ARBA" id="ARBA00022441"/>
    </source>
</evidence>
<evidence type="ECO:0000256" key="3">
    <source>
        <dbReference type="ARBA" id="ARBA00022737"/>
    </source>
</evidence>
<dbReference type="SUPFAM" id="SSF54695">
    <property type="entry name" value="POZ domain"/>
    <property type="match status" value="1"/>
</dbReference>